<keyword evidence="2" id="KW-1185">Reference proteome</keyword>
<dbReference type="Proteomes" id="UP001056120">
    <property type="component" value="Linkage Group LG25"/>
</dbReference>
<evidence type="ECO:0000313" key="2">
    <source>
        <dbReference type="Proteomes" id="UP001056120"/>
    </source>
</evidence>
<proteinExistence type="predicted"/>
<protein>
    <submittedName>
        <fullName evidence="1">Uncharacterized protein</fullName>
    </submittedName>
</protein>
<evidence type="ECO:0000313" key="1">
    <source>
        <dbReference type="EMBL" id="KAI3703416.1"/>
    </source>
</evidence>
<organism evidence="1 2">
    <name type="scientific">Smallanthus sonchifolius</name>
    <dbReference type="NCBI Taxonomy" id="185202"/>
    <lineage>
        <taxon>Eukaryota</taxon>
        <taxon>Viridiplantae</taxon>
        <taxon>Streptophyta</taxon>
        <taxon>Embryophyta</taxon>
        <taxon>Tracheophyta</taxon>
        <taxon>Spermatophyta</taxon>
        <taxon>Magnoliopsida</taxon>
        <taxon>eudicotyledons</taxon>
        <taxon>Gunneridae</taxon>
        <taxon>Pentapetalae</taxon>
        <taxon>asterids</taxon>
        <taxon>campanulids</taxon>
        <taxon>Asterales</taxon>
        <taxon>Asteraceae</taxon>
        <taxon>Asteroideae</taxon>
        <taxon>Heliantheae alliance</taxon>
        <taxon>Millerieae</taxon>
        <taxon>Smallanthus</taxon>
    </lineage>
</organism>
<gene>
    <name evidence="1" type="ORF">L1987_73469</name>
</gene>
<name>A0ACB9A0B2_9ASTR</name>
<reference evidence="2" key="1">
    <citation type="journal article" date="2022" name="Mol. Ecol. Resour.">
        <title>The genomes of chicory, endive, great burdock and yacon provide insights into Asteraceae palaeo-polyploidization history and plant inulin production.</title>
        <authorList>
            <person name="Fan W."/>
            <person name="Wang S."/>
            <person name="Wang H."/>
            <person name="Wang A."/>
            <person name="Jiang F."/>
            <person name="Liu H."/>
            <person name="Zhao H."/>
            <person name="Xu D."/>
            <person name="Zhang Y."/>
        </authorList>
    </citation>
    <scope>NUCLEOTIDE SEQUENCE [LARGE SCALE GENOMIC DNA]</scope>
    <source>
        <strain evidence="2">cv. Yunnan</strain>
    </source>
</reference>
<comment type="caution">
    <text evidence="1">The sequence shown here is derived from an EMBL/GenBank/DDBJ whole genome shotgun (WGS) entry which is preliminary data.</text>
</comment>
<sequence>MEKPYRLQFLIIIISIAVFTCAYSRNTNLRSSSNTGVHNSNDHFTDTPLHPLYPLTVPEINKIRSILSAYEPFSSSFPSINTLSLDEPDKSQVVSWKTGDPLPTRRASVLAVLDGQTHVLTVDLNLGVVTTDVVNVGSGYPMLTTEDQLTASLVLYSDLEFNNSILARGVDFNDLVCGSSSPSWFARTRRAKESLKSSVFPVKTHLTIT</sequence>
<reference evidence="1 2" key="2">
    <citation type="journal article" date="2022" name="Mol. Ecol. Resour.">
        <title>The genomes of chicory, endive, great burdock and yacon provide insights into Asteraceae paleo-polyploidization history and plant inulin production.</title>
        <authorList>
            <person name="Fan W."/>
            <person name="Wang S."/>
            <person name="Wang H."/>
            <person name="Wang A."/>
            <person name="Jiang F."/>
            <person name="Liu H."/>
            <person name="Zhao H."/>
            <person name="Xu D."/>
            <person name="Zhang Y."/>
        </authorList>
    </citation>
    <scope>NUCLEOTIDE SEQUENCE [LARGE SCALE GENOMIC DNA]</scope>
    <source>
        <strain evidence="2">cv. Yunnan</strain>
        <tissue evidence="1">Leaves</tissue>
    </source>
</reference>
<dbReference type="EMBL" id="CM042042">
    <property type="protein sequence ID" value="KAI3703416.1"/>
    <property type="molecule type" value="Genomic_DNA"/>
</dbReference>
<accession>A0ACB9A0B2</accession>